<organism evidence="2 3">
    <name type="scientific">Cardiocondyla obscurior</name>
    <dbReference type="NCBI Taxonomy" id="286306"/>
    <lineage>
        <taxon>Eukaryota</taxon>
        <taxon>Metazoa</taxon>
        <taxon>Ecdysozoa</taxon>
        <taxon>Arthropoda</taxon>
        <taxon>Hexapoda</taxon>
        <taxon>Insecta</taxon>
        <taxon>Pterygota</taxon>
        <taxon>Neoptera</taxon>
        <taxon>Endopterygota</taxon>
        <taxon>Hymenoptera</taxon>
        <taxon>Apocrita</taxon>
        <taxon>Aculeata</taxon>
        <taxon>Formicoidea</taxon>
        <taxon>Formicidae</taxon>
        <taxon>Myrmicinae</taxon>
        <taxon>Cardiocondyla</taxon>
    </lineage>
</organism>
<dbReference type="Proteomes" id="UP001430953">
    <property type="component" value="Unassembled WGS sequence"/>
</dbReference>
<accession>A0AAW2FG46</accession>
<name>A0AAW2FG46_9HYME</name>
<sequence length="86" mass="9510">MAKIHRGGWVREIARPSLTSFRSSPGIVRLRHGRARARSSSSRSDSTGDKNGNSARPSCLARPRATFYFPPSLQRQNISNALYLPA</sequence>
<feature type="region of interest" description="Disordered" evidence="1">
    <location>
        <begin position="24"/>
        <end position="61"/>
    </location>
</feature>
<dbReference type="EMBL" id="JADYXP020000012">
    <property type="protein sequence ID" value="KAL0113356.1"/>
    <property type="molecule type" value="Genomic_DNA"/>
</dbReference>
<reference evidence="2 3" key="1">
    <citation type="submission" date="2023-03" db="EMBL/GenBank/DDBJ databases">
        <title>High recombination rates correlate with genetic variation in Cardiocondyla obscurior ants.</title>
        <authorList>
            <person name="Errbii M."/>
        </authorList>
    </citation>
    <scope>NUCLEOTIDE SEQUENCE [LARGE SCALE GENOMIC DNA]</scope>
    <source>
        <strain evidence="2">Alpha-2009</strain>
        <tissue evidence="2">Whole body</tissue>
    </source>
</reference>
<comment type="caution">
    <text evidence="2">The sequence shown here is derived from an EMBL/GenBank/DDBJ whole genome shotgun (WGS) entry which is preliminary data.</text>
</comment>
<evidence type="ECO:0000313" key="2">
    <source>
        <dbReference type="EMBL" id="KAL0113356.1"/>
    </source>
</evidence>
<protein>
    <submittedName>
        <fullName evidence="2">Uncharacterized protein</fullName>
    </submittedName>
</protein>
<keyword evidence="3" id="KW-1185">Reference proteome</keyword>
<evidence type="ECO:0000313" key="3">
    <source>
        <dbReference type="Proteomes" id="UP001430953"/>
    </source>
</evidence>
<proteinExistence type="predicted"/>
<evidence type="ECO:0000256" key="1">
    <source>
        <dbReference type="SAM" id="MobiDB-lite"/>
    </source>
</evidence>
<dbReference type="AlphaFoldDB" id="A0AAW2FG46"/>
<gene>
    <name evidence="2" type="ORF">PUN28_012490</name>
</gene>